<evidence type="ECO:0000313" key="13">
    <source>
        <dbReference type="EMBL" id="GFR12737.1"/>
    </source>
</evidence>
<feature type="compositionally biased region" description="Basic and acidic residues" evidence="10">
    <location>
        <begin position="237"/>
        <end position="267"/>
    </location>
</feature>
<reference evidence="13" key="1">
    <citation type="submission" date="2020-07" db="EMBL/GenBank/DDBJ databases">
        <title>Multicomponent nature underlies the extraordinary mechanical properties of spider dragline silk.</title>
        <authorList>
            <person name="Kono N."/>
            <person name="Nakamura H."/>
            <person name="Mori M."/>
            <person name="Yoshida Y."/>
            <person name="Ohtoshi R."/>
            <person name="Malay A.D."/>
            <person name="Moran D.A.P."/>
            <person name="Tomita M."/>
            <person name="Numata K."/>
            <person name="Arakawa K."/>
        </authorList>
    </citation>
    <scope>NUCLEOTIDE SEQUENCE</scope>
</reference>
<feature type="compositionally biased region" description="Basic and acidic residues" evidence="10">
    <location>
        <begin position="310"/>
        <end position="319"/>
    </location>
</feature>
<evidence type="ECO:0000256" key="3">
    <source>
        <dbReference type="ARBA" id="ARBA00022737"/>
    </source>
</evidence>
<dbReference type="Proteomes" id="UP000887116">
    <property type="component" value="Unassembled WGS sequence"/>
</dbReference>
<dbReference type="InterPro" id="IPR015007">
    <property type="entry name" value="NUP2/50/61"/>
</dbReference>
<evidence type="ECO:0000256" key="8">
    <source>
        <dbReference type="ARBA" id="ARBA00023132"/>
    </source>
</evidence>
<sequence length="485" mass="53245">MIAGDRYYSPTPISKSTLKTLPIYNLLSTSMAKRSASSQLNQDNWDLADEKEEAGTFTPLCKSELQHRVIRKARRSLNNSSDGSPKGFSPFAKFSGFGPTASSSPFGKMKNINSPFGPLTKTDSPSSTAQKEAEKSNGKSVGQDKSSGDTSKPCSSTDNKFKESQARSLEYYRQLQSLNESVLKWMQMHLSKNSCCDFTPVFNDYKKHLDTLSVTYPVKVKESTVVSDSKVTFKKPMNSEEVMKDSTNKFDSHDKSSPPKEKSNKNEDETDYGANFSSNTTNTSTFSFGIKSTPTPTSSSSSGGCNSSSKEGKEKEADKTPGPVPFTFSFFNQVPLPEKPFSAVCDAAVKAAEGENEEYVPPKNEFVAVQEEGAVYSKRCKLFFKKGQNYADKGVGTLHLKPLEGKTQLLIRADTSLGNILLNIVLNASLPTSRTGKNNVLLVCIPNPPLDVKNPDSKEAIPMLIRVKTEQEADELLETLNKYKS</sequence>
<evidence type="ECO:0000256" key="1">
    <source>
        <dbReference type="ARBA" id="ARBA00004567"/>
    </source>
</evidence>
<feature type="compositionally biased region" description="Polar residues" evidence="10">
    <location>
        <begin position="121"/>
        <end position="130"/>
    </location>
</feature>
<keyword evidence="6" id="KW-0007">Acetylation</keyword>
<keyword evidence="5" id="KW-0653">Protein transport</keyword>
<dbReference type="SUPFAM" id="SSF50729">
    <property type="entry name" value="PH domain-like"/>
    <property type="match status" value="1"/>
</dbReference>
<comment type="caution">
    <text evidence="13">The sequence shown here is derived from an EMBL/GenBank/DDBJ whole genome shotgun (WGS) entry which is preliminary data.</text>
</comment>
<keyword evidence="3" id="KW-0677">Repeat</keyword>
<feature type="region of interest" description="Disordered" evidence="10">
    <location>
        <begin position="237"/>
        <end position="321"/>
    </location>
</feature>
<feature type="compositionally biased region" description="Polar residues" evidence="10">
    <location>
        <begin position="138"/>
        <end position="158"/>
    </location>
</feature>
<feature type="domain" description="Nuclear pore complex NUP2/50/61" evidence="12">
    <location>
        <begin position="32"/>
        <end position="99"/>
    </location>
</feature>
<evidence type="ECO:0000259" key="11">
    <source>
        <dbReference type="Pfam" id="PF00638"/>
    </source>
</evidence>
<keyword evidence="2" id="KW-0813">Transport</keyword>
<dbReference type="PANTHER" id="PTHR23138">
    <property type="entry name" value="RAN BINDING PROTEIN"/>
    <property type="match status" value="1"/>
</dbReference>
<dbReference type="GO" id="GO:0006606">
    <property type="term" value="P:protein import into nucleus"/>
    <property type="evidence" value="ECO:0007669"/>
    <property type="project" value="TreeGrafter"/>
</dbReference>
<dbReference type="CDD" id="cd13170">
    <property type="entry name" value="RanBD_NUP50"/>
    <property type="match status" value="1"/>
</dbReference>
<dbReference type="InterPro" id="IPR000156">
    <property type="entry name" value="Ran_bind_dom"/>
</dbReference>
<feature type="region of interest" description="Disordered" evidence="10">
    <location>
        <begin position="104"/>
        <end position="161"/>
    </location>
</feature>
<evidence type="ECO:0000256" key="9">
    <source>
        <dbReference type="ARBA" id="ARBA00023242"/>
    </source>
</evidence>
<dbReference type="Pfam" id="PF08911">
    <property type="entry name" value="NUP50"/>
    <property type="match status" value="1"/>
</dbReference>
<evidence type="ECO:0000256" key="4">
    <source>
        <dbReference type="ARBA" id="ARBA00022816"/>
    </source>
</evidence>
<evidence type="ECO:0000256" key="6">
    <source>
        <dbReference type="ARBA" id="ARBA00022990"/>
    </source>
</evidence>
<keyword evidence="8" id="KW-0906">Nuclear pore complex</keyword>
<feature type="compositionally biased region" description="Low complexity" evidence="10">
    <location>
        <begin position="275"/>
        <end position="309"/>
    </location>
</feature>
<dbReference type="InterPro" id="IPR011993">
    <property type="entry name" value="PH-like_dom_sf"/>
</dbReference>
<gene>
    <name evidence="13" type="primary">NUP50</name>
    <name evidence="13" type="ORF">TNCT_531131</name>
</gene>
<proteinExistence type="predicted"/>
<keyword evidence="4" id="KW-0509">mRNA transport</keyword>
<dbReference type="Pfam" id="PF00638">
    <property type="entry name" value="Ran_BP1"/>
    <property type="match status" value="1"/>
</dbReference>
<dbReference type="GO" id="GO:0051028">
    <property type="term" value="P:mRNA transport"/>
    <property type="evidence" value="ECO:0007669"/>
    <property type="project" value="UniProtKB-KW"/>
</dbReference>
<comment type="subcellular location">
    <subcellularLocation>
        <location evidence="1">Nucleus</location>
        <location evidence="1">Nuclear pore complex</location>
    </subcellularLocation>
</comment>
<dbReference type="InterPro" id="IPR045255">
    <property type="entry name" value="RanBP1-like"/>
</dbReference>
<dbReference type="AlphaFoldDB" id="A0A8X6GWW9"/>
<dbReference type="Gene3D" id="2.30.29.30">
    <property type="entry name" value="Pleckstrin-homology domain (PH domain)/Phosphotyrosine-binding domain (PTB)"/>
    <property type="match status" value="1"/>
</dbReference>
<dbReference type="PANTHER" id="PTHR23138:SF141">
    <property type="entry name" value="NUCLEAR PORE COMPLEX PROTEIN NUP50"/>
    <property type="match status" value="1"/>
</dbReference>
<keyword evidence="7" id="KW-0811">Translocation</keyword>
<evidence type="ECO:0000256" key="2">
    <source>
        <dbReference type="ARBA" id="ARBA00022448"/>
    </source>
</evidence>
<accession>A0A8X6GWW9</accession>
<dbReference type="OrthoDB" id="10062131at2759"/>
<evidence type="ECO:0000256" key="5">
    <source>
        <dbReference type="ARBA" id="ARBA00022927"/>
    </source>
</evidence>
<evidence type="ECO:0000259" key="12">
    <source>
        <dbReference type="Pfam" id="PF08911"/>
    </source>
</evidence>
<keyword evidence="9" id="KW-0539">Nucleus</keyword>
<organism evidence="13 14">
    <name type="scientific">Trichonephila clavata</name>
    <name type="common">Joro spider</name>
    <name type="synonym">Nephila clavata</name>
    <dbReference type="NCBI Taxonomy" id="2740835"/>
    <lineage>
        <taxon>Eukaryota</taxon>
        <taxon>Metazoa</taxon>
        <taxon>Ecdysozoa</taxon>
        <taxon>Arthropoda</taxon>
        <taxon>Chelicerata</taxon>
        <taxon>Arachnida</taxon>
        <taxon>Araneae</taxon>
        <taxon>Araneomorphae</taxon>
        <taxon>Entelegynae</taxon>
        <taxon>Araneoidea</taxon>
        <taxon>Nephilidae</taxon>
        <taxon>Trichonephila</taxon>
    </lineage>
</organism>
<keyword evidence="14" id="KW-1185">Reference proteome</keyword>
<feature type="domain" description="RanBD1" evidence="11">
    <location>
        <begin position="371"/>
        <end position="483"/>
    </location>
</feature>
<protein>
    <submittedName>
        <fullName evidence="13">Nuclear pore complex protein Nup50</fullName>
    </submittedName>
</protein>
<dbReference type="EMBL" id="BMAO01006955">
    <property type="protein sequence ID" value="GFR12737.1"/>
    <property type="molecule type" value="Genomic_DNA"/>
</dbReference>
<evidence type="ECO:0000256" key="10">
    <source>
        <dbReference type="SAM" id="MobiDB-lite"/>
    </source>
</evidence>
<evidence type="ECO:0000256" key="7">
    <source>
        <dbReference type="ARBA" id="ARBA00023010"/>
    </source>
</evidence>
<dbReference type="GO" id="GO:0005643">
    <property type="term" value="C:nuclear pore"/>
    <property type="evidence" value="ECO:0007669"/>
    <property type="project" value="UniProtKB-SubCell"/>
</dbReference>
<name>A0A8X6GWW9_TRICU</name>
<evidence type="ECO:0000313" key="14">
    <source>
        <dbReference type="Proteomes" id="UP000887116"/>
    </source>
</evidence>